<dbReference type="AlphaFoldDB" id="A0A0N5BBL2"/>
<reference evidence="3" key="1">
    <citation type="submission" date="2017-02" db="UniProtKB">
        <authorList>
            <consortium name="WormBaseParasite"/>
        </authorList>
    </citation>
    <scope>IDENTIFICATION</scope>
</reference>
<dbReference type="InterPro" id="IPR038479">
    <property type="entry name" value="Transthyretin-like_sf"/>
</dbReference>
<evidence type="ECO:0000313" key="3">
    <source>
        <dbReference type="WBParaSite" id="SPAL_0000341825.1"/>
    </source>
</evidence>
<dbReference type="Proteomes" id="UP000046392">
    <property type="component" value="Unplaced"/>
</dbReference>
<sequence>MNYKVIIFLFLTFIQNSVERKKFTRFQVVGATGRLFCGKHASPRTQVLLTDHLSYGLKILSRIHSNTDGIFYVSGSERKVFPISK</sequence>
<evidence type="ECO:0000256" key="1">
    <source>
        <dbReference type="SAM" id="SignalP"/>
    </source>
</evidence>
<accession>A0A0N5BBL2</accession>
<dbReference type="Gene3D" id="2.60.40.3330">
    <property type="match status" value="1"/>
</dbReference>
<protein>
    <submittedName>
        <fullName evidence="3">Uncharacterized protein</fullName>
    </submittedName>
</protein>
<feature type="chain" id="PRO_5005894046" evidence="1">
    <location>
        <begin position="21"/>
        <end position="85"/>
    </location>
</feature>
<proteinExistence type="predicted"/>
<name>A0A0N5BBL2_STREA</name>
<dbReference type="WBParaSite" id="SPAL_0000341825.1">
    <property type="protein sequence ID" value="SPAL_0000341825.1"/>
    <property type="gene ID" value="SPAL_0000341825"/>
</dbReference>
<keyword evidence="1" id="KW-0732">Signal</keyword>
<evidence type="ECO:0000313" key="2">
    <source>
        <dbReference type="Proteomes" id="UP000046392"/>
    </source>
</evidence>
<feature type="signal peptide" evidence="1">
    <location>
        <begin position="1"/>
        <end position="20"/>
    </location>
</feature>
<organism evidence="2 3">
    <name type="scientific">Strongyloides papillosus</name>
    <name type="common">Intestinal threadworm</name>
    <dbReference type="NCBI Taxonomy" id="174720"/>
    <lineage>
        <taxon>Eukaryota</taxon>
        <taxon>Metazoa</taxon>
        <taxon>Ecdysozoa</taxon>
        <taxon>Nematoda</taxon>
        <taxon>Chromadorea</taxon>
        <taxon>Rhabditida</taxon>
        <taxon>Tylenchina</taxon>
        <taxon>Panagrolaimomorpha</taxon>
        <taxon>Strongyloidoidea</taxon>
        <taxon>Strongyloididae</taxon>
        <taxon>Strongyloides</taxon>
    </lineage>
</organism>
<keyword evidence="2" id="KW-1185">Reference proteome</keyword>